<dbReference type="PRINTS" id="PR00404">
    <property type="entry name" value="MADSDOMAIN"/>
</dbReference>
<dbReference type="PANTHER" id="PTHR48019">
    <property type="entry name" value="SERUM RESPONSE FACTOR HOMOLOG"/>
    <property type="match status" value="1"/>
</dbReference>
<comment type="subcellular location">
    <subcellularLocation>
        <location evidence="1">Nucleus</location>
    </subcellularLocation>
</comment>
<feature type="compositionally biased region" description="Acidic residues" evidence="7">
    <location>
        <begin position="324"/>
        <end position="340"/>
    </location>
</feature>
<evidence type="ECO:0000256" key="4">
    <source>
        <dbReference type="ARBA" id="ARBA00023163"/>
    </source>
</evidence>
<dbReference type="EMBL" id="CP126664">
    <property type="protein sequence ID" value="WKA08895.1"/>
    <property type="molecule type" value="Genomic_DNA"/>
</dbReference>
<evidence type="ECO:0000259" key="8">
    <source>
        <dbReference type="PROSITE" id="PS50066"/>
    </source>
</evidence>
<feature type="compositionally biased region" description="Acidic residues" evidence="7">
    <location>
        <begin position="346"/>
        <end position="364"/>
    </location>
</feature>
<keyword evidence="5" id="KW-0539">Nucleus</keyword>
<name>A0ABY9DQK6_VITVI</name>
<dbReference type="InterPro" id="IPR002100">
    <property type="entry name" value="TF_MADSbox"/>
</dbReference>
<dbReference type="SUPFAM" id="SSF55455">
    <property type="entry name" value="SRF-like"/>
    <property type="match status" value="1"/>
</dbReference>
<reference evidence="9 10" key="1">
    <citation type="journal article" date="2023" name="Hortic Res">
        <title>The complete reference genome for grapevine (Vitis vinifera L.) genetics and breeding.</title>
        <authorList>
            <person name="Shi X."/>
            <person name="Cao S."/>
            <person name="Wang X."/>
            <person name="Huang S."/>
            <person name="Wang Y."/>
            <person name="Liu Z."/>
            <person name="Liu W."/>
            <person name="Leng X."/>
            <person name="Peng Y."/>
            <person name="Wang N."/>
            <person name="Wang Y."/>
            <person name="Ma Z."/>
            <person name="Xu X."/>
            <person name="Zhang F."/>
            <person name="Xue H."/>
            <person name="Zhong H."/>
            <person name="Wang Y."/>
            <person name="Zhang K."/>
            <person name="Velt A."/>
            <person name="Avia K."/>
            <person name="Holtgrawe D."/>
            <person name="Grimplet J."/>
            <person name="Matus J.T."/>
            <person name="Ware D."/>
            <person name="Wu X."/>
            <person name="Wang H."/>
            <person name="Liu C."/>
            <person name="Fang Y."/>
            <person name="Rustenholz C."/>
            <person name="Cheng Z."/>
            <person name="Xiao H."/>
            <person name="Zhou Y."/>
        </authorList>
    </citation>
    <scope>NUCLEOTIDE SEQUENCE [LARGE SCALE GENOMIC DNA]</scope>
    <source>
        <strain evidence="10">cv. Pinot noir / PN40024</strain>
        <tissue evidence="9">Leaf</tissue>
    </source>
</reference>
<feature type="domain" description="MADS-box" evidence="8">
    <location>
        <begin position="1"/>
        <end position="61"/>
    </location>
</feature>
<keyword evidence="2" id="KW-0805">Transcription regulation</keyword>
<evidence type="ECO:0000313" key="10">
    <source>
        <dbReference type="Proteomes" id="UP001227230"/>
    </source>
</evidence>
<evidence type="ECO:0000256" key="2">
    <source>
        <dbReference type="ARBA" id="ARBA00023015"/>
    </source>
</evidence>
<dbReference type="InterPro" id="IPR036879">
    <property type="entry name" value="TF_MADSbox_sf"/>
</dbReference>
<dbReference type="SMART" id="SM00432">
    <property type="entry name" value="MADS"/>
    <property type="match status" value="1"/>
</dbReference>
<feature type="coiled-coil region" evidence="6">
    <location>
        <begin position="91"/>
        <end position="118"/>
    </location>
</feature>
<evidence type="ECO:0000256" key="3">
    <source>
        <dbReference type="ARBA" id="ARBA00023125"/>
    </source>
</evidence>
<keyword evidence="4" id="KW-0804">Transcription</keyword>
<dbReference type="InterPro" id="IPR033897">
    <property type="entry name" value="SRF-like_MADS-box"/>
</dbReference>
<feature type="region of interest" description="Disordered" evidence="7">
    <location>
        <begin position="324"/>
        <end position="364"/>
    </location>
</feature>
<evidence type="ECO:0000313" key="9">
    <source>
        <dbReference type="EMBL" id="WKA08895.1"/>
    </source>
</evidence>
<evidence type="ECO:0000256" key="7">
    <source>
        <dbReference type="SAM" id="MobiDB-lite"/>
    </source>
</evidence>
<evidence type="ECO:0000256" key="6">
    <source>
        <dbReference type="SAM" id="Coils"/>
    </source>
</evidence>
<keyword evidence="10" id="KW-1185">Reference proteome</keyword>
<proteinExistence type="predicted"/>
<gene>
    <name evidence="9" type="ORF">VitviT2T_026579</name>
</gene>
<evidence type="ECO:0000256" key="1">
    <source>
        <dbReference type="ARBA" id="ARBA00004123"/>
    </source>
</evidence>
<dbReference type="CDD" id="cd00266">
    <property type="entry name" value="MADS_SRF_like"/>
    <property type="match status" value="1"/>
</dbReference>
<protein>
    <recommendedName>
        <fullName evidence="8">MADS-box domain-containing protein</fullName>
    </recommendedName>
</protein>
<accession>A0ABY9DQK6</accession>
<organism evidence="9 10">
    <name type="scientific">Vitis vinifera</name>
    <name type="common">Grape</name>
    <dbReference type="NCBI Taxonomy" id="29760"/>
    <lineage>
        <taxon>Eukaryota</taxon>
        <taxon>Viridiplantae</taxon>
        <taxon>Streptophyta</taxon>
        <taxon>Embryophyta</taxon>
        <taxon>Tracheophyta</taxon>
        <taxon>Spermatophyta</taxon>
        <taxon>Magnoliopsida</taxon>
        <taxon>eudicotyledons</taxon>
        <taxon>Gunneridae</taxon>
        <taxon>Pentapetalae</taxon>
        <taxon>rosids</taxon>
        <taxon>Vitales</taxon>
        <taxon>Vitaceae</taxon>
        <taxon>Viteae</taxon>
        <taxon>Vitis</taxon>
    </lineage>
</organism>
<dbReference type="InterPro" id="IPR050142">
    <property type="entry name" value="MADS-box/MEF2_TF"/>
</dbReference>
<keyword evidence="6" id="KW-0175">Coiled coil</keyword>
<dbReference type="PROSITE" id="PS50066">
    <property type="entry name" value="MADS_BOX_2"/>
    <property type="match status" value="1"/>
</dbReference>
<evidence type="ECO:0000256" key="5">
    <source>
        <dbReference type="ARBA" id="ARBA00023242"/>
    </source>
</evidence>
<keyword evidence="3" id="KW-0238">DNA-binding</keyword>
<sequence>MGRGKLKMELIANEKLRCRTFRNRQKGLKKKLQELSTLCDVEACMIMYCDQNGNGSYSSQPDVWPENHYEVQHIVNKYMKEDHGKRTVDLSDILESRKRKAEVELQKLQEKNGETKGQTSETGLELDGLSYENLMEINDQLDRKLEHVISLIDLKKGEAGLMSKTPVNSPHIPGLPTAEHAFQGIEMFLYDLDFPDTSGGVVESDLNPMMMMNMENNGYPEFGSGKASSSELLHHSTQFQVPIHYDPAHGMFTNNPDPSTSYQKMGTDLTMQEMSVSKNTMMFNTHPTNSMPQMGLSENMMFDMDHSISMQQISAYRQYLLDDEDEDEDMVDSTYEEDGEGYICDDGNDDDDDDDDDFVDLEEE</sequence>
<dbReference type="Gene3D" id="3.40.1810.10">
    <property type="entry name" value="Transcription factor, MADS-box"/>
    <property type="match status" value="1"/>
</dbReference>
<dbReference type="Proteomes" id="UP001227230">
    <property type="component" value="Chromosome 17"/>
</dbReference>
<dbReference type="Pfam" id="PF00319">
    <property type="entry name" value="SRF-TF"/>
    <property type="match status" value="1"/>
</dbReference>